<dbReference type="Pfam" id="PF00022">
    <property type="entry name" value="Actin"/>
    <property type="match status" value="1"/>
</dbReference>
<evidence type="ECO:0000256" key="1">
    <source>
        <dbReference type="ARBA" id="ARBA00004123"/>
    </source>
</evidence>
<comment type="caution">
    <text evidence="5">The sequence shown here is derived from an EMBL/GenBank/DDBJ whole genome shotgun (WGS) entry which is preliminary data.</text>
</comment>
<evidence type="ECO:0000313" key="6">
    <source>
        <dbReference type="Proteomes" id="UP000257109"/>
    </source>
</evidence>
<keyword evidence="3" id="KW-0347">Helicase</keyword>
<dbReference type="AlphaFoldDB" id="A0A371HHK6"/>
<reference evidence="5" key="1">
    <citation type="submission" date="2018-05" db="EMBL/GenBank/DDBJ databases">
        <title>Draft genome of Mucuna pruriens seed.</title>
        <authorList>
            <person name="Nnadi N.E."/>
            <person name="Vos R."/>
            <person name="Hasami M.H."/>
            <person name="Devisetty U.K."/>
            <person name="Aguiy J.C."/>
        </authorList>
    </citation>
    <scope>NUCLEOTIDE SEQUENCE [LARGE SCALE GENOMIC DNA]</scope>
    <source>
        <strain evidence="5">JCA_2017</strain>
    </source>
</reference>
<dbReference type="OrthoDB" id="372624at2759"/>
<protein>
    <submittedName>
        <fullName evidence="5">Actin-related protein 3</fullName>
    </submittedName>
</protein>
<dbReference type="STRING" id="157652.A0A371HHK6"/>
<dbReference type="InterPro" id="IPR043129">
    <property type="entry name" value="ATPase_NBD"/>
</dbReference>
<organism evidence="5 6">
    <name type="scientific">Mucuna pruriens</name>
    <name type="common">Velvet bean</name>
    <name type="synonym">Dolichos pruriens</name>
    <dbReference type="NCBI Taxonomy" id="157652"/>
    <lineage>
        <taxon>Eukaryota</taxon>
        <taxon>Viridiplantae</taxon>
        <taxon>Streptophyta</taxon>
        <taxon>Embryophyta</taxon>
        <taxon>Tracheophyta</taxon>
        <taxon>Spermatophyta</taxon>
        <taxon>Magnoliopsida</taxon>
        <taxon>eudicotyledons</taxon>
        <taxon>Gunneridae</taxon>
        <taxon>Pentapetalae</taxon>
        <taxon>rosids</taxon>
        <taxon>fabids</taxon>
        <taxon>Fabales</taxon>
        <taxon>Fabaceae</taxon>
        <taxon>Papilionoideae</taxon>
        <taxon>50 kb inversion clade</taxon>
        <taxon>NPAAA clade</taxon>
        <taxon>indigoferoid/millettioid clade</taxon>
        <taxon>Phaseoleae</taxon>
        <taxon>Mucuna</taxon>
    </lineage>
</organism>
<proteinExistence type="predicted"/>
<keyword evidence="2" id="KW-0547">Nucleotide-binding</keyword>
<dbReference type="GO" id="GO:0006338">
    <property type="term" value="P:chromatin remodeling"/>
    <property type="evidence" value="ECO:0007669"/>
    <property type="project" value="TreeGrafter"/>
</dbReference>
<dbReference type="GO" id="GO:0003677">
    <property type="term" value="F:DNA binding"/>
    <property type="evidence" value="ECO:0007669"/>
    <property type="project" value="UniProtKB-KW"/>
</dbReference>
<feature type="non-terminal residue" evidence="5">
    <location>
        <position position="1"/>
    </location>
</feature>
<dbReference type="InterPro" id="IPR050520">
    <property type="entry name" value="INO80/SWR1_helicase"/>
</dbReference>
<keyword evidence="6" id="KW-1185">Reference proteome</keyword>
<dbReference type="GO" id="GO:0005524">
    <property type="term" value="F:ATP binding"/>
    <property type="evidence" value="ECO:0007669"/>
    <property type="project" value="UniProtKB-KW"/>
</dbReference>
<dbReference type="PANTHER" id="PTHR45685">
    <property type="entry name" value="HELICASE SRCAP-RELATED"/>
    <property type="match status" value="1"/>
</dbReference>
<evidence type="ECO:0000256" key="4">
    <source>
        <dbReference type="ARBA" id="ARBA00022840"/>
    </source>
</evidence>
<dbReference type="SUPFAM" id="SSF53067">
    <property type="entry name" value="Actin-like ATPase domain"/>
    <property type="match status" value="1"/>
</dbReference>
<dbReference type="Gene3D" id="3.30.420.40">
    <property type="match status" value="1"/>
</dbReference>
<evidence type="ECO:0000256" key="2">
    <source>
        <dbReference type="ARBA" id="ARBA00022741"/>
    </source>
</evidence>
<dbReference type="GO" id="GO:0000812">
    <property type="term" value="C:Swr1 complex"/>
    <property type="evidence" value="ECO:0007669"/>
    <property type="project" value="TreeGrafter"/>
</dbReference>
<dbReference type="EMBL" id="QJKJ01002570">
    <property type="protein sequence ID" value="RDY02250.1"/>
    <property type="molecule type" value="Genomic_DNA"/>
</dbReference>
<dbReference type="GO" id="GO:0016887">
    <property type="term" value="F:ATP hydrolysis activity"/>
    <property type="evidence" value="ECO:0007669"/>
    <property type="project" value="TreeGrafter"/>
</dbReference>
<dbReference type="InterPro" id="IPR004000">
    <property type="entry name" value="Actin"/>
</dbReference>
<evidence type="ECO:0000313" key="5">
    <source>
        <dbReference type="EMBL" id="RDY02250.1"/>
    </source>
</evidence>
<comment type="subcellular location">
    <subcellularLocation>
        <location evidence="1">Nucleus</location>
    </subcellularLocation>
</comment>
<name>A0A371HHK6_MUCPR</name>
<sequence>MIGVVVDVGDEATHVVPIADGYVIGSSIKSILIVGKDVTLFVKQLMRLTFSQEFNKHDKQLAKYIKHWIGIKPKTGAPYSYDIHYEQFLGPEEEEQRLRKVALNISKEVKKFWTKIEKLVLYKHQMELDEKKKRALDKQLKFLLGPTERTIDVPCTLHELIKLHIEDDERTIELDGVLITKEVRQEELAALRDEIDLLIEELLKCYAGRKRNN</sequence>
<keyword evidence="3" id="KW-0378">Hydrolase</keyword>
<dbReference type="Proteomes" id="UP000257109">
    <property type="component" value="Unassembled WGS sequence"/>
</dbReference>
<keyword evidence="4" id="KW-0067">ATP-binding</keyword>
<dbReference type="PANTHER" id="PTHR45685:SF1">
    <property type="entry name" value="HELICASE SRCAP"/>
    <property type="match status" value="1"/>
</dbReference>
<gene>
    <name evidence="5" type="primary">ARP3</name>
    <name evidence="5" type="ORF">CR513_14319</name>
</gene>
<evidence type="ECO:0000256" key="3">
    <source>
        <dbReference type="ARBA" id="ARBA00022806"/>
    </source>
</evidence>
<dbReference type="GO" id="GO:0042393">
    <property type="term" value="F:histone binding"/>
    <property type="evidence" value="ECO:0007669"/>
    <property type="project" value="TreeGrafter"/>
</dbReference>
<dbReference type="GO" id="GO:0004386">
    <property type="term" value="F:helicase activity"/>
    <property type="evidence" value="ECO:0007669"/>
    <property type="project" value="UniProtKB-KW"/>
</dbReference>
<accession>A0A371HHK6</accession>